<dbReference type="Pfam" id="PF18391">
    <property type="entry name" value="CHIP_TPR_N"/>
    <property type="match status" value="1"/>
</dbReference>
<dbReference type="PROSITE" id="PS51698">
    <property type="entry name" value="U_BOX"/>
    <property type="match status" value="1"/>
</dbReference>
<dbReference type="Gene3D" id="6.10.140.2020">
    <property type="match status" value="1"/>
</dbReference>
<dbReference type="SUPFAM" id="SSF57850">
    <property type="entry name" value="RING/U-box"/>
    <property type="match status" value="1"/>
</dbReference>
<dbReference type="GO" id="GO:0051087">
    <property type="term" value="F:protein-folding chaperone binding"/>
    <property type="evidence" value="ECO:0007669"/>
    <property type="project" value="TreeGrafter"/>
</dbReference>
<dbReference type="InterPro" id="IPR013083">
    <property type="entry name" value="Znf_RING/FYVE/PHD"/>
</dbReference>
<dbReference type="SUPFAM" id="SSF48452">
    <property type="entry name" value="TPR-like"/>
    <property type="match status" value="1"/>
</dbReference>
<dbReference type="GO" id="GO:0045862">
    <property type="term" value="P:positive regulation of proteolysis"/>
    <property type="evidence" value="ECO:0007669"/>
    <property type="project" value="TreeGrafter"/>
</dbReference>
<dbReference type="GO" id="GO:0005737">
    <property type="term" value="C:cytoplasm"/>
    <property type="evidence" value="ECO:0007669"/>
    <property type="project" value="TreeGrafter"/>
</dbReference>
<evidence type="ECO:0000259" key="11">
    <source>
        <dbReference type="PROSITE" id="PS51698"/>
    </source>
</evidence>
<protein>
    <recommendedName>
        <fullName evidence="9">E3 ubiquitin-protein ligase CHIP</fullName>
        <ecNumber evidence="2">2.3.2.27</ecNumber>
        <ecNumber evidence="3">5.2.1.8</ecNumber>
    </recommendedName>
    <alternativeName>
        <fullName evidence="10">RING-type E3 ubiquitin transferase CHIP</fullName>
    </alternativeName>
</protein>
<evidence type="ECO:0000256" key="2">
    <source>
        <dbReference type="ARBA" id="ARBA00012483"/>
    </source>
</evidence>
<dbReference type="InterPro" id="IPR019734">
    <property type="entry name" value="TPR_rpt"/>
</dbReference>
<keyword evidence="8" id="KW-0697">Rotamase</keyword>
<dbReference type="InterPro" id="IPR011990">
    <property type="entry name" value="TPR-like_helical_dom_sf"/>
</dbReference>
<dbReference type="AlphaFoldDB" id="A0A7C8PG47"/>
<evidence type="ECO:0000256" key="5">
    <source>
        <dbReference type="ARBA" id="ARBA00022737"/>
    </source>
</evidence>
<dbReference type="CDD" id="cd16654">
    <property type="entry name" value="RING-Ubox_CHIP"/>
    <property type="match status" value="1"/>
</dbReference>
<keyword evidence="6" id="KW-0833">Ubl conjugation pathway</keyword>
<dbReference type="EC" id="5.2.1.8" evidence="3"/>
<dbReference type="InterPro" id="IPR003613">
    <property type="entry name" value="Ubox_domain"/>
</dbReference>
<evidence type="ECO:0000313" key="12">
    <source>
        <dbReference type="EMBL" id="KAF3166461.1"/>
    </source>
</evidence>
<dbReference type="EC" id="2.3.2.27" evidence="2"/>
<reference evidence="12 13" key="1">
    <citation type="submission" date="2019-06" db="EMBL/GenBank/DDBJ databases">
        <authorList>
            <person name="Palmer J.M."/>
        </authorList>
    </citation>
    <scope>NUCLEOTIDE SEQUENCE [LARGE SCALE GENOMIC DNA]</scope>
    <source>
        <strain evidence="12 13">TWF788</strain>
    </source>
</reference>
<evidence type="ECO:0000256" key="4">
    <source>
        <dbReference type="ARBA" id="ARBA00022679"/>
    </source>
</evidence>
<keyword evidence="5" id="KW-0677">Repeat</keyword>
<evidence type="ECO:0000256" key="8">
    <source>
        <dbReference type="ARBA" id="ARBA00023110"/>
    </source>
</evidence>
<dbReference type="GO" id="GO:0006515">
    <property type="term" value="P:protein quality control for misfolded or incompletely synthesized proteins"/>
    <property type="evidence" value="ECO:0007669"/>
    <property type="project" value="TreeGrafter"/>
</dbReference>
<dbReference type="Gene3D" id="1.25.40.10">
    <property type="entry name" value="Tetratricopeptide repeat domain"/>
    <property type="match status" value="1"/>
</dbReference>
<keyword evidence="8" id="KW-0413">Isomerase</keyword>
<keyword evidence="7" id="KW-0802">TPR repeat</keyword>
<dbReference type="GO" id="GO:0071218">
    <property type="term" value="P:cellular response to misfolded protein"/>
    <property type="evidence" value="ECO:0007669"/>
    <property type="project" value="TreeGrafter"/>
</dbReference>
<feature type="domain" description="U-box" evidence="11">
    <location>
        <begin position="212"/>
        <end position="285"/>
    </location>
</feature>
<evidence type="ECO:0000256" key="3">
    <source>
        <dbReference type="ARBA" id="ARBA00013194"/>
    </source>
</evidence>
<evidence type="ECO:0000256" key="1">
    <source>
        <dbReference type="ARBA" id="ARBA00000900"/>
    </source>
</evidence>
<dbReference type="GO" id="GO:0000209">
    <property type="term" value="P:protein polyubiquitination"/>
    <property type="evidence" value="ECO:0007669"/>
    <property type="project" value="TreeGrafter"/>
</dbReference>
<evidence type="ECO:0000256" key="6">
    <source>
        <dbReference type="ARBA" id="ARBA00022786"/>
    </source>
</evidence>
<evidence type="ECO:0000256" key="7">
    <source>
        <dbReference type="ARBA" id="ARBA00022803"/>
    </source>
</evidence>
<dbReference type="GO" id="GO:0043161">
    <property type="term" value="P:proteasome-mediated ubiquitin-dependent protein catabolic process"/>
    <property type="evidence" value="ECO:0007669"/>
    <property type="project" value="TreeGrafter"/>
</dbReference>
<accession>A0A7C8PG47</accession>
<dbReference type="InterPro" id="IPR045202">
    <property type="entry name" value="CHIP_RING-Ubox"/>
</dbReference>
<dbReference type="PANTHER" id="PTHR46803:SF2">
    <property type="entry name" value="E3 UBIQUITIN-PROTEIN LIGASE CHIP"/>
    <property type="match status" value="1"/>
</dbReference>
<evidence type="ECO:0000313" key="13">
    <source>
        <dbReference type="Proteomes" id="UP000479691"/>
    </source>
</evidence>
<proteinExistence type="predicted"/>
<keyword evidence="4" id="KW-0808">Transferase</keyword>
<dbReference type="GO" id="GO:0003755">
    <property type="term" value="F:peptidyl-prolyl cis-trans isomerase activity"/>
    <property type="evidence" value="ECO:0007669"/>
    <property type="project" value="UniProtKB-KW"/>
</dbReference>
<comment type="caution">
    <text evidence="12">The sequence shown here is derived from an EMBL/GenBank/DDBJ whole genome shotgun (WGS) entry which is preliminary data.</text>
</comment>
<dbReference type="GO" id="GO:0061630">
    <property type="term" value="F:ubiquitin protein ligase activity"/>
    <property type="evidence" value="ECO:0007669"/>
    <property type="project" value="UniProtKB-EC"/>
</dbReference>
<dbReference type="Pfam" id="PF04564">
    <property type="entry name" value="U-box"/>
    <property type="match status" value="1"/>
</dbReference>
<dbReference type="Proteomes" id="UP000479691">
    <property type="component" value="Unassembled WGS sequence"/>
</dbReference>
<sequence>MPPSIIEMSAEELKQAGNKFFQNGDWLSADKKYSQAIAIDSTNYTLFTNRALVRMKLLRYDDVIDDCTSAINLNRDAMKGYYMAAQALIQLSRPSEALGYAHKAYQLAVAQNSKSATDVANVVLEAKKQRWKKLERNRIDKDNSMLKQMKELVKRDSERKILDLREQQWDSPNGDRDLESEIAVIREDARVQMDELENVFARADPQRYKPREVPDYLMDSISFSIMTDPVVTKNGHSYDRSVIMDHLRRSNTDPLTREPLSVSDLRPNLALKQVCAEFLEENAGWAVDY</sequence>
<name>A0A7C8PG47_ORBOL</name>
<dbReference type="InterPro" id="IPR041312">
    <property type="entry name" value="CHIP_TPR_N"/>
</dbReference>
<dbReference type="PANTHER" id="PTHR46803">
    <property type="entry name" value="E3 UBIQUITIN-PROTEIN LIGASE CHIP"/>
    <property type="match status" value="1"/>
</dbReference>
<evidence type="ECO:0000256" key="9">
    <source>
        <dbReference type="ARBA" id="ARBA00044534"/>
    </source>
</evidence>
<dbReference type="SMART" id="SM00028">
    <property type="entry name" value="TPR"/>
    <property type="match status" value="3"/>
</dbReference>
<evidence type="ECO:0000256" key="10">
    <source>
        <dbReference type="ARBA" id="ARBA00044543"/>
    </source>
</evidence>
<dbReference type="SMART" id="SM00504">
    <property type="entry name" value="Ubox"/>
    <property type="match status" value="1"/>
</dbReference>
<organism evidence="12 13">
    <name type="scientific">Orbilia oligospora</name>
    <name type="common">Nematode-trapping fungus</name>
    <name type="synonym">Arthrobotrys oligospora</name>
    <dbReference type="NCBI Taxonomy" id="2813651"/>
    <lineage>
        <taxon>Eukaryota</taxon>
        <taxon>Fungi</taxon>
        <taxon>Dikarya</taxon>
        <taxon>Ascomycota</taxon>
        <taxon>Pezizomycotina</taxon>
        <taxon>Orbiliomycetes</taxon>
        <taxon>Orbiliales</taxon>
        <taxon>Orbiliaceae</taxon>
        <taxon>Orbilia</taxon>
    </lineage>
</organism>
<comment type="catalytic activity">
    <reaction evidence="1">
        <text>S-ubiquitinyl-[E2 ubiquitin-conjugating enzyme]-L-cysteine + [acceptor protein]-L-lysine = [E2 ubiquitin-conjugating enzyme]-L-cysteine + N(6)-ubiquitinyl-[acceptor protein]-L-lysine.</text>
        <dbReference type="EC" id="2.3.2.27"/>
    </reaction>
</comment>
<dbReference type="Gene3D" id="3.30.40.10">
    <property type="entry name" value="Zinc/RING finger domain, C3HC4 (zinc finger)"/>
    <property type="match status" value="1"/>
</dbReference>
<gene>
    <name evidence="12" type="ORF">TWF788_011627</name>
</gene>
<dbReference type="EMBL" id="JAABOE010000099">
    <property type="protein sequence ID" value="KAF3166461.1"/>
    <property type="molecule type" value="Genomic_DNA"/>
</dbReference>